<dbReference type="PIRSF" id="PIRSF001604">
    <property type="entry name" value="LigA"/>
    <property type="match status" value="1"/>
</dbReference>
<dbReference type="GO" id="GO:0006260">
    <property type="term" value="P:DNA replication"/>
    <property type="evidence" value="ECO:0007669"/>
    <property type="project" value="UniProtKB-KW"/>
</dbReference>
<dbReference type="Pfam" id="PF14520">
    <property type="entry name" value="HHH_5"/>
    <property type="match status" value="1"/>
</dbReference>
<dbReference type="Gene3D" id="1.10.150.20">
    <property type="entry name" value="5' to 3' exonuclease, C-terminal subdomain"/>
    <property type="match status" value="2"/>
</dbReference>
<keyword evidence="5 14" id="KW-0235">DNA replication</keyword>
<dbReference type="InterPro" id="IPR013839">
    <property type="entry name" value="DNAligase_adenylation"/>
</dbReference>
<evidence type="ECO:0000256" key="6">
    <source>
        <dbReference type="ARBA" id="ARBA00022723"/>
    </source>
</evidence>
<dbReference type="InterPro" id="IPR004150">
    <property type="entry name" value="NAD_DNA_ligase_OB"/>
</dbReference>
<dbReference type="SUPFAM" id="SSF47781">
    <property type="entry name" value="RuvA domain 2-like"/>
    <property type="match status" value="1"/>
</dbReference>
<feature type="binding site" evidence="14">
    <location>
        <position position="315"/>
    </location>
    <ligand>
        <name>NAD(+)</name>
        <dbReference type="ChEBI" id="CHEBI:57540"/>
    </ligand>
</feature>
<dbReference type="Proteomes" id="UP000034736">
    <property type="component" value="Unassembled WGS sequence"/>
</dbReference>
<dbReference type="InterPro" id="IPR001679">
    <property type="entry name" value="DNA_ligase"/>
</dbReference>
<keyword evidence="4 14" id="KW-0436">Ligase</keyword>
<evidence type="ECO:0000256" key="12">
    <source>
        <dbReference type="ARBA" id="ARBA00034005"/>
    </source>
</evidence>
<gene>
    <name evidence="14" type="primary">ligA</name>
    <name evidence="18" type="ORF">UW30_C0017G0012</name>
</gene>
<protein>
    <recommendedName>
        <fullName evidence="3 14">DNA ligase</fullName>
        <ecNumber evidence="2 14">6.5.1.2</ecNumber>
    </recommendedName>
    <alternativeName>
        <fullName evidence="14">Polydeoxyribonucleotide synthase [NAD(+)]</fullName>
    </alternativeName>
</protein>
<evidence type="ECO:0000256" key="10">
    <source>
        <dbReference type="ARBA" id="ARBA00023027"/>
    </source>
</evidence>
<dbReference type="Gene3D" id="3.40.50.10190">
    <property type="entry name" value="BRCT domain"/>
    <property type="match status" value="1"/>
</dbReference>
<feature type="binding site" evidence="14">
    <location>
        <position position="177"/>
    </location>
    <ligand>
        <name>NAD(+)</name>
        <dbReference type="ChEBI" id="CHEBI:57540"/>
    </ligand>
</feature>
<evidence type="ECO:0000256" key="9">
    <source>
        <dbReference type="ARBA" id="ARBA00022842"/>
    </source>
</evidence>
<feature type="binding site" evidence="14">
    <location>
        <position position="120"/>
    </location>
    <ligand>
        <name>NAD(+)</name>
        <dbReference type="ChEBI" id="CHEBI:57540"/>
    </ligand>
</feature>
<name>A0A0G1JA06_9BACT</name>
<dbReference type="InterPro" id="IPR001357">
    <property type="entry name" value="BRCT_dom"/>
</dbReference>
<feature type="binding site" evidence="14">
    <location>
        <position position="409"/>
    </location>
    <ligand>
        <name>Zn(2+)</name>
        <dbReference type="ChEBI" id="CHEBI:29105"/>
    </ligand>
</feature>
<dbReference type="InterPro" id="IPR036420">
    <property type="entry name" value="BRCT_dom_sf"/>
</dbReference>
<keyword evidence="16" id="KW-0175">Coiled coil</keyword>
<keyword evidence="11 14" id="KW-0234">DNA repair</keyword>
<dbReference type="PROSITE" id="PS01055">
    <property type="entry name" value="DNA_LIGASE_N1"/>
    <property type="match status" value="1"/>
</dbReference>
<keyword evidence="14" id="KW-0464">Manganese</keyword>
<dbReference type="InterPro" id="IPR013840">
    <property type="entry name" value="DNAligase_N"/>
</dbReference>
<dbReference type="FunFam" id="2.40.50.140:FF:000012">
    <property type="entry name" value="DNA ligase"/>
    <property type="match status" value="1"/>
</dbReference>
<proteinExistence type="inferred from homology"/>
<dbReference type="PANTHER" id="PTHR23389">
    <property type="entry name" value="CHROMOSOME TRANSMISSION FIDELITY FACTOR 18"/>
    <property type="match status" value="1"/>
</dbReference>
<dbReference type="GO" id="GO:0003677">
    <property type="term" value="F:DNA binding"/>
    <property type="evidence" value="ECO:0007669"/>
    <property type="project" value="InterPro"/>
</dbReference>
<feature type="binding site" evidence="14">
    <location>
        <position position="412"/>
    </location>
    <ligand>
        <name>Zn(2+)</name>
        <dbReference type="ChEBI" id="CHEBI:29105"/>
    </ligand>
</feature>
<dbReference type="InterPro" id="IPR018239">
    <property type="entry name" value="DNA_ligase_AS"/>
</dbReference>
<evidence type="ECO:0000256" key="5">
    <source>
        <dbReference type="ARBA" id="ARBA00022705"/>
    </source>
</evidence>
<dbReference type="Gene3D" id="6.20.10.30">
    <property type="match status" value="1"/>
</dbReference>
<feature type="binding site" evidence="14">
    <location>
        <position position="428"/>
    </location>
    <ligand>
        <name>Zn(2+)</name>
        <dbReference type="ChEBI" id="CHEBI:29105"/>
    </ligand>
</feature>
<keyword evidence="7 14" id="KW-0227">DNA damage</keyword>
<dbReference type="SUPFAM" id="SSF56091">
    <property type="entry name" value="DNA ligase/mRNA capping enzyme, catalytic domain"/>
    <property type="match status" value="1"/>
</dbReference>
<evidence type="ECO:0000256" key="7">
    <source>
        <dbReference type="ARBA" id="ARBA00022763"/>
    </source>
</evidence>
<dbReference type="SMART" id="SM00278">
    <property type="entry name" value="HhH1"/>
    <property type="match status" value="4"/>
</dbReference>
<dbReference type="Gene3D" id="1.10.287.610">
    <property type="entry name" value="Helix hairpin bin"/>
    <property type="match status" value="1"/>
</dbReference>
<evidence type="ECO:0000256" key="1">
    <source>
        <dbReference type="ARBA" id="ARBA00004067"/>
    </source>
</evidence>
<dbReference type="FunFam" id="1.10.150.20:FF:000007">
    <property type="entry name" value="DNA ligase"/>
    <property type="match status" value="1"/>
</dbReference>
<dbReference type="SUPFAM" id="SSF52113">
    <property type="entry name" value="BRCT domain"/>
    <property type="match status" value="1"/>
</dbReference>
<dbReference type="Gene3D" id="2.40.50.140">
    <property type="entry name" value="Nucleic acid-binding proteins"/>
    <property type="match status" value="1"/>
</dbReference>
<evidence type="ECO:0000256" key="11">
    <source>
        <dbReference type="ARBA" id="ARBA00023204"/>
    </source>
</evidence>
<comment type="function">
    <text evidence="1 14">DNA ligase that catalyzes the formation of phosphodiester linkages between 5'-phosphoryl and 3'-hydroxyl groups in double-stranded DNA using NAD as a coenzyme and as the energy source for the reaction. It is essential for DNA replication and repair of damaged DNA.</text>
</comment>
<dbReference type="NCBIfam" id="TIGR00575">
    <property type="entry name" value="dnlj"/>
    <property type="match status" value="1"/>
</dbReference>
<dbReference type="AlphaFoldDB" id="A0A0G1JA06"/>
<comment type="cofactor">
    <cofactor evidence="14">
        <name>Mg(2+)</name>
        <dbReference type="ChEBI" id="CHEBI:18420"/>
    </cofactor>
    <cofactor evidence="14">
        <name>Mn(2+)</name>
        <dbReference type="ChEBI" id="CHEBI:29035"/>
    </cofactor>
</comment>
<dbReference type="InterPro" id="IPR010994">
    <property type="entry name" value="RuvA_2-like"/>
</dbReference>
<keyword evidence="9 14" id="KW-0460">Magnesium</keyword>
<comment type="caution">
    <text evidence="14">Lacks conserved residue(s) required for the propagation of feature annotation.</text>
</comment>
<dbReference type="EC" id="6.5.1.2" evidence="2 14"/>
<dbReference type="CDD" id="cd17748">
    <property type="entry name" value="BRCT_DNA_ligase_like"/>
    <property type="match status" value="1"/>
</dbReference>
<dbReference type="PANTHER" id="PTHR23389:SF9">
    <property type="entry name" value="DNA LIGASE"/>
    <property type="match status" value="1"/>
</dbReference>
<comment type="catalytic activity">
    <reaction evidence="12 14 15">
        <text>NAD(+) + (deoxyribonucleotide)n-3'-hydroxyl + 5'-phospho-(deoxyribonucleotide)m = (deoxyribonucleotide)n+m + AMP + beta-nicotinamide D-nucleotide.</text>
        <dbReference type="EC" id="6.5.1.2"/>
    </reaction>
</comment>
<feature type="domain" description="BRCT" evidence="17">
    <location>
        <begin position="589"/>
        <end position="666"/>
    </location>
</feature>
<dbReference type="STRING" id="1618647.UW30_C0017G0012"/>
<reference evidence="18 19" key="1">
    <citation type="journal article" date="2015" name="Nature">
        <title>rRNA introns, odd ribosomes, and small enigmatic genomes across a large radiation of phyla.</title>
        <authorList>
            <person name="Brown C.T."/>
            <person name="Hug L.A."/>
            <person name="Thomas B.C."/>
            <person name="Sharon I."/>
            <person name="Castelle C.J."/>
            <person name="Singh A."/>
            <person name="Wilkins M.J."/>
            <person name="Williams K.H."/>
            <person name="Banfield J.F."/>
        </authorList>
    </citation>
    <scope>NUCLEOTIDE SEQUENCE [LARGE SCALE GENOMIC DNA]</scope>
</reference>
<evidence type="ECO:0000256" key="16">
    <source>
        <dbReference type="SAM" id="Coils"/>
    </source>
</evidence>
<dbReference type="Pfam" id="PF00533">
    <property type="entry name" value="BRCT"/>
    <property type="match status" value="1"/>
</dbReference>
<dbReference type="Gene3D" id="3.30.470.30">
    <property type="entry name" value="DNA ligase/mRNA capping enzyme"/>
    <property type="match status" value="1"/>
</dbReference>
<comment type="caution">
    <text evidence="18">The sequence shown here is derived from an EMBL/GenBank/DDBJ whole genome shotgun (WGS) entry which is preliminary data.</text>
</comment>
<dbReference type="Pfam" id="PF01653">
    <property type="entry name" value="DNA_ligase_aden"/>
    <property type="match status" value="1"/>
</dbReference>
<dbReference type="SUPFAM" id="SSF50249">
    <property type="entry name" value="Nucleic acid-binding proteins"/>
    <property type="match status" value="1"/>
</dbReference>
<dbReference type="HAMAP" id="MF_01588">
    <property type="entry name" value="DNA_ligase_A"/>
    <property type="match status" value="1"/>
</dbReference>
<dbReference type="InterPro" id="IPR012340">
    <property type="entry name" value="NA-bd_OB-fold"/>
</dbReference>
<evidence type="ECO:0000256" key="15">
    <source>
        <dbReference type="RuleBase" id="RU000618"/>
    </source>
</evidence>
<evidence type="ECO:0000256" key="14">
    <source>
        <dbReference type="HAMAP-Rule" id="MF_01588"/>
    </source>
</evidence>
<evidence type="ECO:0000256" key="8">
    <source>
        <dbReference type="ARBA" id="ARBA00022833"/>
    </source>
</evidence>
<dbReference type="SMART" id="SM00292">
    <property type="entry name" value="BRCT"/>
    <property type="match status" value="1"/>
</dbReference>
<dbReference type="FunFam" id="1.10.150.20:FF:000006">
    <property type="entry name" value="DNA ligase"/>
    <property type="match status" value="1"/>
</dbReference>
<organism evidence="18 19">
    <name type="scientific">Candidatus Giovannonibacteria bacterium GW2011_GWA2_44_13b</name>
    <dbReference type="NCBI Taxonomy" id="1618647"/>
    <lineage>
        <taxon>Bacteria</taxon>
        <taxon>Candidatus Giovannoniibacteriota</taxon>
    </lineage>
</organism>
<sequence length="666" mass="74460">MTKADAKERILKLRKLIDKYRYDYHVLNKLDIPESALDSLKHELKKLEDEFPELIISDSPTQRIAGKPLKEFKKIRHTFPMLSLEDVFSEEEFSEWAVRIKKLLPAEASAKAGAPEFYSELKFDGLALSLVYENGSLQYAATRGDGKVGEDVTQNVRTMESIPLNISEKRKVEIRGEAIITNKNFEAINKEQKKKGLKEYANSRNLAAGSLRQLDPKITASRRLDFFAYDILGLEYENHSGEHETLAYLGFKTGGANERLCKNLEEVFKHHKKIAETREKIPYTIDGIVVSVNSNKLFQRLGVVGKTPRGSIAYKFAARESSTVVEDVIVQVGRTGALTPVAVLKPVQIGGVTVSRATLHNEDEIKRLGLKIGDSVIVGRAGDVIPDIIKVLPELRTGKEKNFHMPKVCPVCGKPVKKMLEGGVGMYCVNQKCPARHREWMYHFVSRKAFNIDGLGPKILNAFLDYGLIQDIPDIFELKEGDIAPLERFGEKSAGNLVKSIGGAKKITLARFIYALGILHVGEETAIDLAEHYRSLEKIESADFGELSNIPNIGEVVAKSLYDWFRVGHNKNLIKNLLKYVEIENPKKRAPGKLTGKTFVLTGELESISRDEAKVRVREQGGDPSETVSKNTDFVVVGANPGSKYDKAQKLGVKILDEKEFLKIIK</sequence>
<dbReference type="CDD" id="cd00114">
    <property type="entry name" value="LIGANc"/>
    <property type="match status" value="1"/>
</dbReference>
<dbReference type="NCBIfam" id="NF005932">
    <property type="entry name" value="PRK07956.1"/>
    <property type="match status" value="1"/>
</dbReference>
<accession>A0A0G1JA06</accession>
<keyword evidence="10 14" id="KW-0520">NAD</keyword>
<dbReference type="Pfam" id="PF03120">
    <property type="entry name" value="OB_DNA_ligase"/>
    <property type="match status" value="1"/>
</dbReference>
<feature type="binding site" evidence="14">
    <location>
        <begin position="83"/>
        <end position="84"/>
    </location>
    <ligand>
        <name>NAD(+)</name>
        <dbReference type="ChEBI" id="CHEBI:57540"/>
    </ligand>
</feature>
<dbReference type="InterPro" id="IPR003583">
    <property type="entry name" value="Hlx-hairpin-Hlx_DNA-bd_motif"/>
</dbReference>
<dbReference type="Pfam" id="PF03119">
    <property type="entry name" value="DNA_ligase_ZBD"/>
    <property type="match status" value="1"/>
</dbReference>
<evidence type="ECO:0000256" key="13">
    <source>
        <dbReference type="ARBA" id="ARBA00060881"/>
    </source>
</evidence>
<dbReference type="GO" id="GO:0003911">
    <property type="term" value="F:DNA ligase (NAD+) activity"/>
    <property type="evidence" value="ECO:0007669"/>
    <property type="project" value="UniProtKB-UniRule"/>
</dbReference>
<keyword evidence="6 14" id="KW-0479">Metal-binding</keyword>
<dbReference type="SMART" id="SM00532">
    <property type="entry name" value="LIGANc"/>
    <property type="match status" value="1"/>
</dbReference>
<dbReference type="InterPro" id="IPR041663">
    <property type="entry name" value="DisA/LigA_HHH"/>
</dbReference>
<feature type="active site" description="N6-AMP-lysine intermediate" evidence="14">
    <location>
        <position position="122"/>
    </location>
</feature>
<keyword evidence="8 14" id="KW-0862">Zinc</keyword>
<evidence type="ECO:0000259" key="17">
    <source>
        <dbReference type="PROSITE" id="PS50172"/>
    </source>
</evidence>
<evidence type="ECO:0000256" key="4">
    <source>
        <dbReference type="ARBA" id="ARBA00022598"/>
    </source>
</evidence>
<evidence type="ECO:0000256" key="2">
    <source>
        <dbReference type="ARBA" id="ARBA00012722"/>
    </source>
</evidence>
<dbReference type="EMBL" id="LCHU01000017">
    <property type="protein sequence ID" value="KKT40842.1"/>
    <property type="molecule type" value="Genomic_DNA"/>
</dbReference>
<dbReference type="PATRIC" id="fig|1618647.3.peg.657"/>
<dbReference type="GO" id="GO:0006281">
    <property type="term" value="P:DNA repair"/>
    <property type="evidence" value="ECO:0007669"/>
    <property type="project" value="UniProtKB-KW"/>
</dbReference>
<dbReference type="GO" id="GO:0046872">
    <property type="term" value="F:metal ion binding"/>
    <property type="evidence" value="ECO:0007669"/>
    <property type="project" value="UniProtKB-KW"/>
</dbReference>
<evidence type="ECO:0000256" key="3">
    <source>
        <dbReference type="ARBA" id="ARBA00013308"/>
    </source>
</evidence>
<comment type="similarity">
    <text evidence="13 14">Belongs to the NAD-dependent DNA ligase family. LigA subfamily.</text>
</comment>
<dbReference type="InterPro" id="IPR004149">
    <property type="entry name" value="Znf_DNAligase_C4"/>
</dbReference>
<dbReference type="PROSITE" id="PS01056">
    <property type="entry name" value="DNA_LIGASE_N2"/>
    <property type="match status" value="1"/>
</dbReference>
<dbReference type="Pfam" id="PF12826">
    <property type="entry name" value="HHH_2"/>
    <property type="match status" value="1"/>
</dbReference>
<evidence type="ECO:0000313" key="19">
    <source>
        <dbReference type="Proteomes" id="UP000034736"/>
    </source>
</evidence>
<dbReference type="InterPro" id="IPR033136">
    <property type="entry name" value="DNA_ligase_CS"/>
</dbReference>
<feature type="binding site" evidence="14">
    <location>
        <position position="143"/>
    </location>
    <ligand>
        <name>NAD(+)</name>
        <dbReference type="ChEBI" id="CHEBI:57540"/>
    </ligand>
</feature>
<feature type="binding site" evidence="14">
    <location>
        <position position="433"/>
    </location>
    <ligand>
        <name>Zn(2+)</name>
        <dbReference type="ChEBI" id="CHEBI:29105"/>
    </ligand>
</feature>
<evidence type="ECO:0000313" key="18">
    <source>
        <dbReference type="EMBL" id="KKT40842.1"/>
    </source>
</evidence>
<feature type="coiled-coil region" evidence="16">
    <location>
        <begin position="30"/>
        <end position="57"/>
    </location>
</feature>
<dbReference type="PROSITE" id="PS50172">
    <property type="entry name" value="BRCT"/>
    <property type="match status" value="1"/>
</dbReference>